<feature type="compositionally biased region" description="Pro residues" evidence="10">
    <location>
        <begin position="384"/>
        <end position="406"/>
    </location>
</feature>
<feature type="region of interest" description="Disordered" evidence="10">
    <location>
        <begin position="322"/>
        <end position="356"/>
    </location>
</feature>
<evidence type="ECO:0000256" key="8">
    <source>
        <dbReference type="RuleBase" id="RU000489"/>
    </source>
</evidence>
<evidence type="ECO:0000256" key="11">
    <source>
        <dbReference type="SAM" id="SignalP"/>
    </source>
</evidence>
<evidence type="ECO:0000256" key="9">
    <source>
        <dbReference type="RuleBase" id="RU004453"/>
    </source>
</evidence>
<dbReference type="InterPro" id="IPR001223">
    <property type="entry name" value="Glyco_hydro18_cat"/>
</dbReference>
<keyword evidence="6 8" id="KW-0326">Glycosidase</keyword>
<feature type="domain" description="GH18" evidence="12">
    <location>
        <begin position="30"/>
        <end position="321"/>
    </location>
</feature>
<dbReference type="Proteomes" id="UP000707451">
    <property type="component" value="Unassembled WGS sequence"/>
</dbReference>
<dbReference type="Gene3D" id="3.20.20.80">
    <property type="entry name" value="Glycosidases"/>
    <property type="match status" value="1"/>
</dbReference>
<dbReference type="PROSITE" id="PS51910">
    <property type="entry name" value="GH18_2"/>
    <property type="match status" value="1"/>
</dbReference>
<dbReference type="GO" id="GO:0006032">
    <property type="term" value="P:chitin catabolic process"/>
    <property type="evidence" value="ECO:0007669"/>
    <property type="project" value="UniProtKB-KW"/>
</dbReference>
<comment type="caution">
    <text evidence="13">The sequence shown here is derived from an EMBL/GenBank/DDBJ whole genome shotgun (WGS) entry which is preliminary data.</text>
</comment>
<dbReference type="InterPro" id="IPR050542">
    <property type="entry name" value="Glycosyl_Hydrlase18_Chitinase"/>
</dbReference>
<dbReference type="PANTHER" id="PTHR45708:SF49">
    <property type="entry name" value="ENDOCHITINASE"/>
    <property type="match status" value="1"/>
</dbReference>
<sequence length="493" mass="51506">MKLLRSALYVASVAALLGQSVCAFDPLSRINVVNYWGQNSVSYAGGKEGDLIDYCQDGTVNVFALAFISQIQNGRPILNLANHCEQTFPGTTILNCPKIGQDIKACQASGKAIVISIGGASGAYSLPDAAAGRTFADQIWDLFLGGSSGTRPFGDAILDGVDLDLESGQNAGYVAFVDSLRTKFAASGGARRYYITAAPQCPYPDMATKDALEHSWFDLVWVQFYNNYCGVNSFGSGSSFNFATWNNWATTVSLNKNVRILLGVPGGPGAAGTGVIDAARLNNILASVKSYSNFGGVMMWDAGIARQSGLAASAARFLRGSSSGALDTPKPPAPSAAPTPPAAPAPPSVTIPTVTPPQVQVPTVTAPATVIAPKPTDNNNQHQPPTPAPTPAAAAPPPPPPPPPPAASGATTTTTLDISAAIPTLNVKVSDDGKPTIVRVHVHNSTQKSYEPEWVTAWDWQGHPYKIPSYKPGQSSVAPNAGFDIVVETNCRN</sequence>
<evidence type="ECO:0000256" key="5">
    <source>
        <dbReference type="ARBA" id="ARBA00023277"/>
    </source>
</evidence>
<dbReference type="OrthoDB" id="6020543at2759"/>
<dbReference type="InterPro" id="IPR017853">
    <property type="entry name" value="GH"/>
</dbReference>
<keyword evidence="11" id="KW-0732">Signal</keyword>
<feature type="chain" id="PRO_5040382042" description="chitinase" evidence="11">
    <location>
        <begin position="24"/>
        <end position="493"/>
    </location>
</feature>
<dbReference type="PANTHER" id="PTHR45708">
    <property type="entry name" value="ENDOCHITINASE"/>
    <property type="match status" value="1"/>
</dbReference>
<proteinExistence type="inferred from homology"/>
<evidence type="ECO:0000313" key="14">
    <source>
        <dbReference type="Proteomes" id="UP000707451"/>
    </source>
</evidence>
<evidence type="ECO:0000256" key="10">
    <source>
        <dbReference type="SAM" id="MobiDB-lite"/>
    </source>
</evidence>
<keyword evidence="5" id="KW-0119">Carbohydrate metabolism</keyword>
<name>A0A9P8BS51_9FUNG</name>
<evidence type="ECO:0000259" key="12">
    <source>
        <dbReference type="PROSITE" id="PS51910"/>
    </source>
</evidence>
<evidence type="ECO:0000256" key="4">
    <source>
        <dbReference type="ARBA" id="ARBA00023024"/>
    </source>
</evidence>
<evidence type="ECO:0000256" key="6">
    <source>
        <dbReference type="ARBA" id="ARBA00023295"/>
    </source>
</evidence>
<dbReference type="GO" id="GO:0008843">
    <property type="term" value="F:endochitinase activity"/>
    <property type="evidence" value="ECO:0007669"/>
    <property type="project" value="UniProtKB-EC"/>
</dbReference>
<feature type="region of interest" description="Disordered" evidence="10">
    <location>
        <begin position="370"/>
        <end position="411"/>
    </location>
</feature>
<accession>A0A9P8BS51</accession>
<reference evidence="13" key="1">
    <citation type="submission" date="2021-06" db="EMBL/GenBank/DDBJ databases">
        <title>Genome Sequence of Mortierella hyaline Strain SCG-10, a Cold-Adapted, Nitrate-Reducing Fungus Isolated from Soil in Minnesota, USA.</title>
        <authorList>
            <person name="Aldossari N."/>
        </authorList>
    </citation>
    <scope>NUCLEOTIDE SEQUENCE</scope>
    <source>
        <strain evidence="13">SCG-10</strain>
    </source>
</reference>
<gene>
    <name evidence="13" type="primary">CHT1_3</name>
    <name evidence="13" type="ORF">KI688_001411</name>
</gene>
<keyword evidence="3 8" id="KW-0378">Hydrolase</keyword>
<dbReference type="SUPFAM" id="SSF51445">
    <property type="entry name" value="(Trans)glycosidases"/>
    <property type="match status" value="1"/>
</dbReference>
<feature type="signal peptide" evidence="11">
    <location>
        <begin position="1"/>
        <end position="23"/>
    </location>
</feature>
<dbReference type="EMBL" id="JAHRHY010000010">
    <property type="protein sequence ID" value="KAG9066190.1"/>
    <property type="molecule type" value="Genomic_DNA"/>
</dbReference>
<dbReference type="PROSITE" id="PS01095">
    <property type="entry name" value="GH18_1"/>
    <property type="match status" value="1"/>
</dbReference>
<evidence type="ECO:0000256" key="2">
    <source>
        <dbReference type="ARBA" id="ARBA00012729"/>
    </source>
</evidence>
<evidence type="ECO:0000256" key="3">
    <source>
        <dbReference type="ARBA" id="ARBA00022801"/>
    </source>
</evidence>
<dbReference type="InterPro" id="IPR001579">
    <property type="entry name" value="Glyco_hydro_18_chit_AS"/>
</dbReference>
<organism evidence="13 14">
    <name type="scientific">Linnemannia hyalina</name>
    <dbReference type="NCBI Taxonomy" id="64524"/>
    <lineage>
        <taxon>Eukaryota</taxon>
        <taxon>Fungi</taxon>
        <taxon>Fungi incertae sedis</taxon>
        <taxon>Mucoromycota</taxon>
        <taxon>Mortierellomycotina</taxon>
        <taxon>Mortierellomycetes</taxon>
        <taxon>Mortierellales</taxon>
        <taxon>Mortierellaceae</taxon>
        <taxon>Linnemannia</taxon>
    </lineage>
</organism>
<dbReference type="GO" id="GO:0005576">
    <property type="term" value="C:extracellular region"/>
    <property type="evidence" value="ECO:0007669"/>
    <property type="project" value="TreeGrafter"/>
</dbReference>
<feature type="compositionally biased region" description="Pro residues" evidence="10">
    <location>
        <begin position="329"/>
        <end position="349"/>
    </location>
</feature>
<evidence type="ECO:0000256" key="1">
    <source>
        <dbReference type="ARBA" id="ARBA00000822"/>
    </source>
</evidence>
<keyword evidence="4" id="KW-0146">Chitin degradation</keyword>
<comment type="similarity">
    <text evidence="9">Belongs to the glycosyl hydrolase 18 family.</text>
</comment>
<evidence type="ECO:0000256" key="7">
    <source>
        <dbReference type="ARBA" id="ARBA00023326"/>
    </source>
</evidence>
<dbReference type="AlphaFoldDB" id="A0A9P8BS51"/>
<dbReference type="GO" id="GO:0000272">
    <property type="term" value="P:polysaccharide catabolic process"/>
    <property type="evidence" value="ECO:0007669"/>
    <property type="project" value="UniProtKB-KW"/>
</dbReference>
<evidence type="ECO:0000313" key="13">
    <source>
        <dbReference type="EMBL" id="KAG9066190.1"/>
    </source>
</evidence>
<dbReference type="PRINTS" id="PR01217">
    <property type="entry name" value="PRICHEXTENSN"/>
</dbReference>
<keyword evidence="7" id="KW-0624">Polysaccharide degradation</keyword>
<protein>
    <recommendedName>
        <fullName evidence="2">chitinase</fullName>
        <ecNumber evidence="2">3.2.1.14</ecNumber>
    </recommendedName>
</protein>
<keyword evidence="14" id="KW-1185">Reference proteome</keyword>
<comment type="catalytic activity">
    <reaction evidence="1">
        <text>Random endo-hydrolysis of N-acetyl-beta-D-glucosaminide (1-&gt;4)-beta-linkages in chitin and chitodextrins.</text>
        <dbReference type="EC" id="3.2.1.14"/>
    </reaction>
</comment>
<dbReference type="Pfam" id="PF00704">
    <property type="entry name" value="Glyco_hydro_18"/>
    <property type="match status" value="1"/>
</dbReference>
<dbReference type="EC" id="3.2.1.14" evidence="2"/>